<dbReference type="InterPro" id="IPR023214">
    <property type="entry name" value="HAD_sf"/>
</dbReference>
<keyword evidence="3" id="KW-1185">Reference proteome</keyword>
<dbReference type="AlphaFoldDB" id="A0AAV9VFA7"/>
<sequence>MSLPRTLLGPTLSLTAGRRSVISFYTSISHTCCRRRIHSSRTLLSSDNNNNNNNNKNDKSPGNFSPYSYEQLRDIIIKSSIDSIHNTSPIANNNSNNNNNSPNSNDEETDLTHPKAEEPTNLLITLDALGTLYGIKNENVGLEYANVAKSCGVTGLLAQDVTKSFKKAYKELTASHPNYGFGTGMTPEEWWEQIAIKTFTPLIPFPISFPENLANALWKHFSSKDAYTLYLGTQPFLWNIKDLKSLAQRTRTGTADWKFRTVTIGVISNSDDRVVNILNSFNITTLHRCVNLDGEVSYIALLATKERNAVLAKKAKAVGAVAKKALRKIANARKELVSDEQIVDFAVTSCRMGIAKPEREIFEAAKKAAEKLVAHRHGEREAARGWEWYHVGDNAKEDVVGAFEAGAVGVLFDRLKSMGETEVMVKASEKGMGYKTMVVGDLREVSEFAEGMGFLYDPVEAKMPIPKQSEDGREPSIRVVK</sequence>
<reference evidence="2 3" key="1">
    <citation type="submission" date="2019-10" db="EMBL/GenBank/DDBJ databases">
        <authorList>
            <person name="Palmer J.M."/>
        </authorList>
    </citation>
    <scope>NUCLEOTIDE SEQUENCE [LARGE SCALE GENOMIC DNA]</scope>
    <source>
        <strain evidence="2 3">TWF730</strain>
    </source>
</reference>
<comment type="caution">
    <text evidence="2">The sequence shown here is derived from an EMBL/GenBank/DDBJ whole genome shotgun (WGS) entry which is preliminary data.</text>
</comment>
<evidence type="ECO:0008006" key="4">
    <source>
        <dbReference type="Google" id="ProtNLM"/>
    </source>
</evidence>
<dbReference type="GO" id="GO:0005634">
    <property type="term" value="C:nucleus"/>
    <property type="evidence" value="ECO:0007669"/>
    <property type="project" value="TreeGrafter"/>
</dbReference>
<dbReference type="InterPro" id="IPR044924">
    <property type="entry name" value="HAD-SF_hydro_IA_REG-2-like_cap"/>
</dbReference>
<dbReference type="EMBL" id="JAVHNS010000003">
    <property type="protein sequence ID" value="KAK6360657.1"/>
    <property type="molecule type" value="Genomic_DNA"/>
</dbReference>
<dbReference type="PANTHER" id="PTHR46191:SF2">
    <property type="entry name" value="HALOACID DEHALOGENASE-LIKE HYDROLASE DOMAIN-CONTAINING PROTEIN 3"/>
    <property type="match status" value="1"/>
</dbReference>
<evidence type="ECO:0000313" key="3">
    <source>
        <dbReference type="Proteomes" id="UP001373714"/>
    </source>
</evidence>
<dbReference type="SUPFAM" id="SSF56784">
    <property type="entry name" value="HAD-like"/>
    <property type="match status" value="1"/>
</dbReference>
<dbReference type="Gene3D" id="3.40.50.1000">
    <property type="entry name" value="HAD superfamily/HAD-like"/>
    <property type="match status" value="1"/>
</dbReference>
<name>A0AAV9VFA7_9PEZI</name>
<gene>
    <name evidence="2" type="ORF">TWF730_006792</name>
</gene>
<dbReference type="InterPro" id="IPR036412">
    <property type="entry name" value="HAD-like_sf"/>
</dbReference>
<dbReference type="PANTHER" id="PTHR46191">
    <property type="match status" value="1"/>
</dbReference>
<organism evidence="2 3">
    <name type="scientific">Orbilia blumenaviensis</name>
    <dbReference type="NCBI Taxonomy" id="1796055"/>
    <lineage>
        <taxon>Eukaryota</taxon>
        <taxon>Fungi</taxon>
        <taxon>Dikarya</taxon>
        <taxon>Ascomycota</taxon>
        <taxon>Pezizomycotina</taxon>
        <taxon>Orbiliomycetes</taxon>
        <taxon>Orbiliales</taxon>
        <taxon>Orbiliaceae</taxon>
        <taxon>Orbilia</taxon>
    </lineage>
</organism>
<feature type="region of interest" description="Disordered" evidence="1">
    <location>
        <begin position="43"/>
        <end position="65"/>
    </location>
</feature>
<evidence type="ECO:0000313" key="2">
    <source>
        <dbReference type="EMBL" id="KAK6360657.1"/>
    </source>
</evidence>
<accession>A0AAV9VFA7</accession>
<dbReference type="InterPro" id="IPR051828">
    <property type="entry name" value="HAD-like_hydrolase_domain"/>
</dbReference>
<feature type="compositionally biased region" description="Low complexity" evidence="1">
    <location>
        <begin position="92"/>
        <end position="104"/>
    </location>
</feature>
<proteinExistence type="predicted"/>
<evidence type="ECO:0000256" key="1">
    <source>
        <dbReference type="SAM" id="MobiDB-lite"/>
    </source>
</evidence>
<dbReference type="Gene3D" id="1.10.150.720">
    <property type="entry name" value="Haloacid dehalogenase-like hydrolase"/>
    <property type="match status" value="1"/>
</dbReference>
<dbReference type="Proteomes" id="UP001373714">
    <property type="component" value="Unassembled WGS sequence"/>
</dbReference>
<protein>
    <recommendedName>
        <fullName evidence="4">Haloacid dehalogenase-like hydrolase domain-containing protein 3</fullName>
    </recommendedName>
</protein>
<feature type="region of interest" description="Disordered" evidence="1">
    <location>
        <begin position="87"/>
        <end position="117"/>
    </location>
</feature>